<gene>
    <name evidence="10" type="primary">MGD A</name>
    <name evidence="10" type="ORF">SNEC2469_LOCUS32586</name>
</gene>
<evidence type="ECO:0000256" key="1">
    <source>
        <dbReference type="ARBA" id="ARBA00006962"/>
    </source>
</evidence>
<dbReference type="InterPro" id="IPR007235">
    <property type="entry name" value="Glyco_trans_28_C"/>
</dbReference>
<dbReference type="EMBL" id="CAJNJA010082842">
    <property type="protein sequence ID" value="CAE7933486.1"/>
    <property type="molecule type" value="Genomic_DNA"/>
</dbReference>
<feature type="region of interest" description="Disordered" evidence="7">
    <location>
        <begin position="60"/>
        <end position="81"/>
    </location>
</feature>
<keyword evidence="3" id="KW-0328">Glycosyltransferase</keyword>
<dbReference type="Pfam" id="PF04101">
    <property type="entry name" value="Glyco_tran_28_C"/>
    <property type="match status" value="1"/>
</dbReference>
<dbReference type="GO" id="GO:0009247">
    <property type="term" value="P:glycolipid biosynthetic process"/>
    <property type="evidence" value="ECO:0007669"/>
    <property type="project" value="InterPro"/>
</dbReference>
<comment type="caution">
    <text evidence="10">The sequence shown here is derived from an EMBL/GenBank/DDBJ whole genome shotgun (WGS) entry which is preliminary data.</text>
</comment>
<dbReference type="Gene3D" id="3.40.50.2000">
    <property type="entry name" value="Glycogen Phosphorylase B"/>
    <property type="match status" value="1"/>
</dbReference>
<evidence type="ECO:0000259" key="8">
    <source>
        <dbReference type="Pfam" id="PF04101"/>
    </source>
</evidence>
<feature type="compositionally biased region" description="Basic and acidic residues" evidence="7">
    <location>
        <begin position="71"/>
        <end position="81"/>
    </location>
</feature>
<dbReference type="Proteomes" id="UP000601435">
    <property type="component" value="Unassembled WGS sequence"/>
</dbReference>
<sequence length="590" mass="65797">MASPHPMVLSVCEHRPHRLPEPLQARRHAAVGRSSPASASFDSKRGGIALTALALSRFQSQPRKKSARTASENEKDTRKVQKQWETEERQAEFWDHLFEGPEDAFRLAGEDPDILRQKRVMIMISDTGGGHRASAMALADALQELYSVHITIRDVWTESCPWPFSTVVKQYMWMAKHTWSWRMLWYSSKFPVSRWIMQKFANVLCKRVFMKAIQDDNPDLVISVHPGTQHIVIKALKKLARRQGSRSRTPFVTVVTDLGSAHPMWFHPEADRVFVPSDAVKSIALKCHVRESVIEEYGLPLRRAFWNAEPRTRQEVRQVLDIPEMKTVLVVGGGDGVGRLFQVAEAVGHQLKTLDGGAQLVVICGKNEKVRKQLQAVSWPPTVHAHILGFVKNMDEWMAAADVIVTKAGPGTIAEACTRNLPVMLSSYLPGQEQGNVGFVIEGGFGDFSTDPLVLARTVVGWLQDEKALQQMSNQAAAQGRPRATLKIAQAIGQKWLTTRTSTMLSMLEKLLKAGSGSSRLDSGPDASERLPEHVGQQLSEALRELKQAQQDCLHSEASLRDAKERVRKALAEAGQFRRSPQDLLSRSGV</sequence>
<dbReference type="SUPFAM" id="SSF53756">
    <property type="entry name" value="UDP-Glycosyltransferase/glycogen phosphorylase"/>
    <property type="match status" value="1"/>
</dbReference>
<dbReference type="EC" id="2.4.1.46" evidence="2"/>
<evidence type="ECO:0000256" key="7">
    <source>
        <dbReference type="SAM" id="MobiDB-lite"/>
    </source>
</evidence>
<dbReference type="GO" id="GO:0031969">
    <property type="term" value="C:chloroplast membrane"/>
    <property type="evidence" value="ECO:0007669"/>
    <property type="project" value="UniProtKB-SubCell"/>
</dbReference>
<comment type="subcellular location">
    <subcellularLocation>
        <location evidence="5">Plastid</location>
        <location evidence="5">Chloroplast membrane</location>
    </subcellularLocation>
</comment>
<name>A0A813BWS2_9DINO</name>
<reference evidence="10" key="1">
    <citation type="submission" date="2021-02" db="EMBL/GenBank/DDBJ databases">
        <authorList>
            <person name="Dougan E. K."/>
            <person name="Rhodes N."/>
            <person name="Thang M."/>
            <person name="Chan C."/>
        </authorList>
    </citation>
    <scope>NUCLEOTIDE SEQUENCE</scope>
</reference>
<dbReference type="Pfam" id="PF06925">
    <property type="entry name" value="MGDG_synth"/>
    <property type="match status" value="1"/>
</dbReference>
<dbReference type="InterPro" id="IPR009695">
    <property type="entry name" value="Diacylglyc_glucosyltr_N"/>
</dbReference>
<evidence type="ECO:0000256" key="5">
    <source>
        <dbReference type="ARBA" id="ARBA00046299"/>
    </source>
</evidence>
<evidence type="ECO:0000256" key="4">
    <source>
        <dbReference type="ARBA" id="ARBA00022679"/>
    </source>
</evidence>
<comment type="similarity">
    <text evidence="1">Belongs to the glycosyltransferase 28 family.</text>
</comment>
<dbReference type="PANTHER" id="PTHR43025:SF3">
    <property type="entry name" value="MONOGALACTOSYLDIACYLGLYCEROL SYNTHASE 1, CHLOROPLASTIC"/>
    <property type="match status" value="1"/>
</dbReference>
<evidence type="ECO:0000259" key="9">
    <source>
        <dbReference type="Pfam" id="PF06925"/>
    </source>
</evidence>
<evidence type="ECO:0000256" key="6">
    <source>
        <dbReference type="SAM" id="Coils"/>
    </source>
</evidence>
<dbReference type="OrthoDB" id="200404at2759"/>
<protein>
    <recommendedName>
        <fullName evidence="2">monogalactosyldiacylglycerol synthase</fullName>
        <ecNumber evidence="2">2.4.1.46</ecNumber>
    </recommendedName>
</protein>
<evidence type="ECO:0000256" key="3">
    <source>
        <dbReference type="ARBA" id="ARBA00022676"/>
    </source>
</evidence>
<proteinExistence type="inferred from homology"/>
<keyword evidence="11" id="KW-1185">Reference proteome</keyword>
<evidence type="ECO:0000313" key="10">
    <source>
        <dbReference type="EMBL" id="CAE7933486.1"/>
    </source>
</evidence>
<accession>A0A813BWS2</accession>
<dbReference type="PANTHER" id="PTHR43025">
    <property type="entry name" value="MONOGALACTOSYLDIACYLGLYCEROL SYNTHASE"/>
    <property type="match status" value="1"/>
</dbReference>
<feature type="domain" description="Diacylglycerol glucosyltransferase N-terminal" evidence="9">
    <location>
        <begin position="131"/>
        <end position="300"/>
    </location>
</feature>
<keyword evidence="4" id="KW-0808">Transferase</keyword>
<evidence type="ECO:0000313" key="11">
    <source>
        <dbReference type="Proteomes" id="UP000601435"/>
    </source>
</evidence>
<organism evidence="10 11">
    <name type="scientific">Symbiodinium necroappetens</name>
    <dbReference type="NCBI Taxonomy" id="1628268"/>
    <lineage>
        <taxon>Eukaryota</taxon>
        <taxon>Sar</taxon>
        <taxon>Alveolata</taxon>
        <taxon>Dinophyceae</taxon>
        <taxon>Suessiales</taxon>
        <taxon>Symbiodiniaceae</taxon>
        <taxon>Symbiodinium</taxon>
    </lineage>
</organism>
<feature type="domain" description="Glycosyl transferase family 28 C-terminal" evidence="8">
    <location>
        <begin position="327"/>
        <end position="424"/>
    </location>
</feature>
<dbReference type="GO" id="GO:0046509">
    <property type="term" value="F:1,2-diacylglycerol 3-beta-galactosyltransferase activity"/>
    <property type="evidence" value="ECO:0007669"/>
    <property type="project" value="UniProtKB-EC"/>
</dbReference>
<keyword evidence="6" id="KW-0175">Coiled coil</keyword>
<dbReference type="InterPro" id="IPR050519">
    <property type="entry name" value="Glycosyltransf_28_UgtP"/>
</dbReference>
<feature type="coiled-coil region" evidence="6">
    <location>
        <begin position="539"/>
        <end position="566"/>
    </location>
</feature>
<dbReference type="AlphaFoldDB" id="A0A813BWS2"/>
<evidence type="ECO:0000256" key="2">
    <source>
        <dbReference type="ARBA" id="ARBA00012615"/>
    </source>
</evidence>